<evidence type="ECO:0000313" key="3">
    <source>
        <dbReference type="Proteomes" id="UP001341840"/>
    </source>
</evidence>
<organism evidence="2 3">
    <name type="scientific">Stylosanthes scabra</name>
    <dbReference type="NCBI Taxonomy" id="79078"/>
    <lineage>
        <taxon>Eukaryota</taxon>
        <taxon>Viridiplantae</taxon>
        <taxon>Streptophyta</taxon>
        <taxon>Embryophyta</taxon>
        <taxon>Tracheophyta</taxon>
        <taxon>Spermatophyta</taxon>
        <taxon>Magnoliopsida</taxon>
        <taxon>eudicotyledons</taxon>
        <taxon>Gunneridae</taxon>
        <taxon>Pentapetalae</taxon>
        <taxon>rosids</taxon>
        <taxon>fabids</taxon>
        <taxon>Fabales</taxon>
        <taxon>Fabaceae</taxon>
        <taxon>Papilionoideae</taxon>
        <taxon>50 kb inversion clade</taxon>
        <taxon>dalbergioids sensu lato</taxon>
        <taxon>Dalbergieae</taxon>
        <taxon>Pterocarpus clade</taxon>
        <taxon>Stylosanthes</taxon>
    </lineage>
</organism>
<keyword evidence="3" id="KW-1185">Reference proteome</keyword>
<comment type="caution">
    <text evidence="2">The sequence shown here is derived from an EMBL/GenBank/DDBJ whole genome shotgun (WGS) entry which is preliminary data.</text>
</comment>
<feature type="region of interest" description="Disordered" evidence="1">
    <location>
        <begin position="104"/>
        <end position="167"/>
    </location>
</feature>
<gene>
    <name evidence="2" type="ORF">PIB30_075888</name>
</gene>
<dbReference type="Proteomes" id="UP001341840">
    <property type="component" value="Unassembled WGS sequence"/>
</dbReference>
<feature type="compositionally biased region" description="Polar residues" evidence="1">
    <location>
        <begin position="123"/>
        <end position="132"/>
    </location>
</feature>
<sequence>MASRCVSFFPLHRVTGVLNHLRQSPWLNDLHCHHPHPQCRHHVDRLFRHIDEVQHYIRRHRLLPTVVNHRSPRPLNQCHHHREQFIELRRVHQNQLRESLTRIRRTTNPPSPQQQPPSLPQPHLTTITTTSAPPLYRKRRRRSRSHQSPHRRQIGTHEEEEVAATTEEEYLTSYHQCRQTETHEKEAAAEIRLLPYEEEDTVVTKQRVEEPVVPLKEPMSGGLKVDLGFNEYNERLN</sequence>
<protein>
    <submittedName>
        <fullName evidence="2">Uncharacterized protein</fullName>
    </submittedName>
</protein>
<evidence type="ECO:0000313" key="2">
    <source>
        <dbReference type="EMBL" id="MED6211660.1"/>
    </source>
</evidence>
<feature type="compositionally biased region" description="Basic residues" evidence="1">
    <location>
        <begin position="136"/>
        <end position="154"/>
    </location>
</feature>
<dbReference type="EMBL" id="JASCZI010242635">
    <property type="protein sequence ID" value="MED6211660.1"/>
    <property type="molecule type" value="Genomic_DNA"/>
</dbReference>
<feature type="compositionally biased region" description="Acidic residues" evidence="1">
    <location>
        <begin position="158"/>
        <end position="167"/>
    </location>
</feature>
<reference evidence="2 3" key="1">
    <citation type="journal article" date="2023" name="Plants (Basel)">
        <title>Bridging the Gap: Combining Genomics and Transcriptomics Approaches to Understand Stylosanthes scabra, an Orphan Legume from the Brazilian Caatinga.</title>
        <authorList>
            <person name="Ferreira-Neto J.R.C."/>
            <person name="da Silva M.D."/>
            <person name="Binneck E."/>
            <person name="de Melo N.F."/>
            <person name="da Silva R.H."/>
            <person name="de Melo A.L.T.M."/>
            <person name="Pandolfi V."/>
            <person name="Bustamante F.O."/>
            <person name="Brasileiro-Vidal A.C."/>
            <person name="Benko-Iseppon A.M."/>
        </authorList>
    </citation>
    <scope>NUCLEOTIDE SEQUENCE [LARGE SCALE GENOMIC DNA]</scope>
    <source>
        <tissue evidence="2">Leaves</tissue>
    </source>
</reference>
<feature type="compositionally biased region" description="Pro residues" evidence="1">
    <location>
        <begin position="109"/>
        <end position="120"/>
    </location>
</feature>
<evidence type="ECO:0000256" key="1">
    <source>
        <dbReference type="SAM" id="MobiDB-lite"/>
    </source>
</evidence>
<accession>A0ABU6YMN1</accession>
<name>A0ABU6YMN1_9FABA</name>
<proteinExistence type="predicted"/>